<evidence type="ECO:0000256" key="2">
    <source>
        <dbReference type="ARBA" id="ARBA00004629"/>
    </source>
</evidence>
<feature type="domain" description="Nucleoporin Nup133/Nup155-like N-terminal" evidence="18">
    <location>
        <begin position="68"/>
        <end position="411"/>
    </location>
</feature>
<evidence type="ECO:0000256" key="1">
    <source>
        <dbReference type="ARBA" id="ARBA00004567"/>
    </source>
</evidence>
<name>A0A9Q1DZ53_CONCO</name>
<evidence type="ECO:0000259" key="17">
    <source>
        <dbReference type="Pfam" id="PF03177"/>
    </source>
</evidence>
<dbReference type="GO" id="GO:0016973">
    <property type="term" value="P:poly(A)+ mRNA export from nucleus"/>
    <property type="evidence" value="ECO:0007669"/>
    <property type="project" value="TreeGrafter"/>
</dbReference>
<keyword evidence="8" id="KW-0653">Protein transport</keyword>
<gene>
    <name evidence="19" type="ORF">COCON_G00033600</name>
</gene>
<dbReference type="InterPro" id="IPR007187">
    <property type="entry name" value="Nucleoporin_Nup133/Nup155_C"/>
</dbReference>
<evidence type="ECO:0000256" key="3">
    <source>
        <dbReference type="ARBA" id="ARBA00005569"/>
    </source>
</evidence>
<evidence type="ECO:0000256" key="10">
    <source>
        <dbReference type="ARBA" id="ARBA00023132"/>
    </source>
</evidence>
<reference evidence="19" key="1">
    <citation type="journal article" date="2023" name="Science">
        <title>Genome structures resolve the early diversification of teleost fishes.</title>
        <authorList>
            <person name="Parey E."/>
            <person name="Louis A."/>
            <person name="Montfort J."/>
            <person name="Bouchez O."/>
            <person name="Roques C."/>
            <person name="Iampietro C."/>
            <person name="Lluch J."/>
            <person name="Castinel A."/>
            <person name="Donnadieu C."/>
            <person name="Desvignes T."/>
            <person name="Floi Bucao C."/>
            <person name="Jouanno E."/>
            <person name="Wen M."/>
            <person name="Mejri S."/>
            <person name="Dirks R."/>
            <person name="Jansen H."/>
            <person name="Henkel C."/>
            <person name="Chen W.J."/>
            <person name="Zahm M."/>
            <person name="Cabau C."/>
            <person name="Klopp C."/>
            <person name="Thompson A.W."/>
            <person name="Robinson-Rechavi M."/>
            <person name="Braasch I."/>
            <person name="Lecointre G."/>
            <person name="Bobe J."/>
            <person name="Postlethwait J.H."/>
            <person name="Berthelot C."/>
            <person name="Roest Crollius H."/>
            <person name="Guiguen Y."/>
        </authorList>
    </citation>
    <scope>NUCLEOTIDE SEQUENCE</scope>
    <source>
        <strain evidence="19">Concon-B</strain>
    </source>
</reference>
<evidence type="ECO:0000313" key="20">
    <source>
        <dbReference type="Proteomes" id="UP001152803"/>
    </source>
</evidence>
<evidence type="ECO:0000256" key="8">
    <source>
        <dbReference type="ARBA" id="ARBA00022927"/>
    </source>
</evidence>
<dbReference type="FunFam" id="1.20.58.1380:FF:000001">
    <property type="entry name" value="Nuclear pore complex protein Nup133"/>
    <property type="match status" value="1"/>
</dbReference>
<keyword evidence="12" id="KW-0137">Centromere</keyword>
<keyword evidence="9" id="KW-0811">Translocation</keyword>
<sequence length="1136" mass="126806">MFSPRATAGSARRQTTRAAGRKSLVSTPTGLLFSPVRRTSLAARATPTRVQSQAATEAVNYDVQTFGSSLPVKIMEALTMAHSDDQISVKVVETGWAWMVCGESLIVWKIGQTAVAKLSVCKDLQLPPSEFTYSADLIALTSQSPFETASVQSMSVIAVSPEGTVRYWPSLAHEGTYTETVADLGENLCNFLTAVKGNSFVLSSYKNQLIRLGTDCSGRLQQRPLQQGQGVLSGIGRRVSSLFGILAPPTDTTLHSMLWVRQTGCLYTLTSCSLNKWDVEEGSEHHVFSWDTSRTLRDSISDAIWGSDSNYEEIKEGLNIIYLDMQLGQDGLVVLAAAWNPSDTPCLAYFCLVTLLDNGPNISDEVSVEVTNHKPPFQSEDNLQTVRLVLPPSSGSAAYIYNEDLLYACSTGTGRSSLPEEKIPLSSHGDLLLGAGCYADLPIFFLKNSGLVAVVARESVSVLPGTTEDSICSSLSRPMPEGSAMESSLRLDTVAQEDKTKLLKAAFLQFCRKDLLGAQAMTDELFPPGIDEEDGELDRAVAQIDLDLVDDYPASDPRWAESVPDESAGFSLTSLILLHQLEDKMKAHCFFMDFLQQVGLLERLGVVTVRSVPMATRLLLCEHAEKLSAAIVLKNHHTKLPELVNGAILGSLRKSGTDVPSSLTPADIFFREVSQISTIFECLLVEEERTLKDHPVDSVEWGEVVINVNNIIKDILQAASHYRETKASLYRAPEDGRTELEFIPWTASSGPGGVRTVIVRQHEIILKTVHLHADTELRASLNEQLVTLLDAYLGGYVVQLTSLSQPGQQERYSSLEMEYTQKRSELLSPFLELGLYQWVAPLAEKYCDFDILVQMCEQTDNQSRLQGYMTKYADQNFADFLFRWYMEKGKRGKLLSQPIAQHQQLASFLQAHEHLSWLHEINVQDFQKAHRTLYGLANMETRYFAKKKTLLALSKLMALTSDFPELVMQRKLEDILEQERFLLHQDTLPKQLLDDKQLNPDTMPLLSAHNLINLYISDDNRRANEYDFKKALDLLEYINKEDDVDIEGLKCEIFCKALKKDDWSSVDGSDDPLEAGKDSIFVKILQKLIQEGVHLHTYLPDVKDILQSEELEKMKSKSSFEFLLRANYEHYLQAQI</sequence>
<evidence type="ECO:0000256" key="13">
    <source>
        <dbReference type="ARBA" id="ARBA00055775"/>
    </source>
</evidence>
<evidence type="ECO:0000259" key="18">
    <source>
        <dbReference type="Pfam" id="PF08801"/>
    </source>
</evidence>
<comment type="similarity">
    <text evidence="3">Belongs to the nucleoporin Nup133 family.</text>
</comment>
<evidence type="ECO:0000256" key="6">
    <source>
        <dbReference type="ARBA" id="ARBA00022816"/>
    </source>
</evidence>
<dbReference type="FunFam" id="1.25.40.700:FF:000001">
    <property type="entry name" value="Nuclear pore complex protein"/>
    <property type="match status" value="1"/>
</dbReference>
<evidence type="ECO:0000256" key="4">
    <source>
        <dbReference type="ARBA" id="ARBA00022448"/>
    </source>
</evidence>
<evidence type="ECO:0000256" key="7">
    <source>
        <dbReference type="ARBA" id="ARBA00022838"/>
    </source>
</evidence>
<evidence type="ECO:0000256" key="14">
    <source>
        <dbReference type="ARBA" id="ARBA00061981"/>
    </source>
</evidence>
<dbReference type="GO" id="GO:0031080">
    <property type="term" value="C:nuclear pore outer ring"/>
    <property type="evidence" value="ECO:0007669"/>
    <property type="project" value="TreeGrafter"/>
</dbReference>
<evidence type="ECO:0000256" key="9">
    <source>
        <dbReference type="ARBA" id="ARBA00023010"/>
    </source>
</evidence>
<dbReference type="GO" id="GO:0048731">
    <property type="term" value="P:system development"/>
    <property type="evidence" value="ECO:0007669"/>
    <property type="project" value="UniProtKB-ARBA"/>
</dbReference>
<keyword evidence="4" id="KW-0813">Transport</keyword>
<organism evidence="19 20">
    <name type="scientific">Conger conger</name>
    <name type="common">Conger eel</name>
    <name type="synonym">Muraena conger</name>
    <dbReference type="NCBI Taxonomy" id="82655"/>
    <lineage>
        <taxon>Eukaryota</taxon>
        <taxon>Metazoa</taxon>
        <taxon>Chordata</taxon>
        <taxon>Craniata</taxon>
        <taxon>Vertebrata</taxon>
        <taxon>Euteleostomi</taxon>
        <taxon>Actinopterygii</taxon>
        <taxon>Neopterygii</taxon>
        <taxon>Teleostei</taxon>
        <taxon>Anguilliformes</taxon>
        <taxon>Congridae</taxon>
        <taxon>Conger</taxon>
    </lineage>
</organism>
<dbReference type="Proteomes" id="UP001152803">
    <property type="component" value="Unassembled WGS sequence"/>
</dbReference>
<comment type="subcellular location">
    <subcellularLocation>
        <location evidence="2">Chromosome</location>
        <location evidence="2">Centromere</location>
        <location evidence="2">Kinetochore</location>
    </subcellularLocation>
    <subcellularLocation>
        <location evidence="1">Nucleus</location>
        <location evidence="1">Nuclear pore complex</location>
    </subcellularLocation>
</comment>
<keyword evidence="6" id="KW-0509">mRNA transport</keyword>
<dbReference type="GO" id="GO:0006606">
    <property type="term" value="P:protein import into nucleus"/>
    <property type="evidence" value="ECO:0007669"/>
    <property type="project" value="TreeGrafter"/>
</dbReference>
<dbReference type="OrthoDB" id="103454at2759"/>
<comment type="caution">
    <text evidence="19">The sequence shown here is derived from an EMBL/GenBank/DDBJ whole genome shotgun (WGS) entry which is preliminary data.</text>
</comment>
<dbReference type="Pfam" id="PF08801">
    <property type="entry name" value="Nucleoporin_N"/>
    <property type="match status" value="1"/>
</dbReference>
<evidence type="ECO:0000256" key="11">
    <source>
        <dbReference type="ARBA" id="ARBA00023242"/>
    </source>
</evidence>
<protein>
    <recommendedName>
        <fullName evidence="15">Nuclear pore complex protein Nup133</fullName>
    </recommendedName>
</protein>
<keyword evidence="7" id="KW-0995">Kinetochore</keyword>
<dbReference type="InterPro" id="IPR037624">
    <property type="entry name" value="Nup133-like"/>
</dbReference>
<dbReference type="EMBL" id="JAFJMO010000002">
    <property type="protein sequence ID" value="KAJ8284510.1"/>
    <property type="molecule type" value="Genomic_DNA"/>
</dbReference>
<dbReference type="PANTHER" id="PTHR13405">
    <property type="entry name" value="NUCLEAR PORE COMPLEX PROTEIN NUP133"/>
    <property type="match status" value="1"/>
</dbReference>
<dbReference type="Gene3D" id="2.130.10.10">
    <property type="entry name" value="YVTN repeat-like/Quinoprotein amine dehydrogenase"/>
    <property type="match status" value="1"/>
</dbReference>
<evidence type="ECO:0000256" key="12">
    <source>
        <dbReference type="ARBA" id="ARBA00023328"/>
    </source>
</evidence>
<evidence type="ECO:0000256" key="16">
    <source>
        <dbReference type="SAM" id="MobiDB-lite"/>
    </source>
</evidence>
<dbReference type="GO" id="GO:0000776">
    <property type="term" value="C:kinetochore"/>
    <property type="evidence" value="ECO:0007669"/>
    <property type="project" value="UniProtKB-KW"/>
</dbReference>
<dbReference type="InterPro" id="IPR014908">
    <property type="entry name" value="Nucleoporin_Nup133/Nup155_N"/>
</dbReference>
<keyword evidence="5" id="KW-0158">Chromosome</keyword>
<evidence type="ECO:0000256" key="5">
    <source>
        <dbReference type="ARBA" id="ARBA00022454"/>
    </source>
</evidence>
<keyword evidence="20" id="KW-1185">Reference proteome</keyword>
<accession>A0A9Q1DZ53</accession>
<dbReference type="SUPFAM" id="SSF117289">
    <property type="entry name" value="Nucleoporin domain"/>
    <property type="match status" value="1"/>
</dbReference>
<evidence type="ECO:0000313" key="19">
    <source>
        <dbReference type="EMBL" id="KAJ8284510.1"/>
    </source>
</evidence>
<proteinExistence type="inferred from homology"/>
<keyword evidence="10" id="KW-0906">Nuclear pore complex</keyword>
<feature type="region of interest" description="Disordered" evidence="16">
    <location>
        <begin position="1"/>
        <end position="22"/>
    </location>
</feature>
<dbReference type="Gene3D" id="1.20.58.1380">
    <property type="match status" value="1"/>
</dbReference>
<keyword evidence="11" id="KW-0539">Nucleus</keyword>
<dbReference type="GO" id="GO:0048513">
    <property type="term" value="P:animal organ development"/>
    <property type="evidence" value="ECO:0007669"/>
    <property type="project" value="UniProtKB-ARBA"/>
</dbReference>
<dbReference type="Gene3D" id="1.25.40.700">
    <property type="match status" value="1"/>
</dbReference>
<feature type="domain" description="Nucleoporin Nup133/Nup155-like C-terminal" evidence="17">
    <location>
        <begin position="790"/>
        <end position="1005"/>
    </location>
</feature>
<dbReference type="InterPro" id="IPR015943">
    <property type="entry name" value="WD40/YVTN_repeat-like_dom_sf"/>
</dbReference>
<evidence type="ECO:0000256" key="15">
    <source>
        <dbReference type="ARBA" id="ARBA00068592"/>
    </source>
</evidence>
<dbReference type="GO" id="GO:0000972">
    <property type="term" value="P:transcription-dependent tethering of RNA polymerase II gene DNA at nuclear periphery"/>
    <property type="evidence" value="ECO:0007669"/>
    <property type="project" value="TreeGrafter"/>
</dbReference>
<comment type="subunit">
    <text evidence="14">Forms part of the Nup160 subcomplex in the nuclear pore which is composed of NUP160, NUP133, NUP107 and Nup96. This complex plays a role in RNA export and in tethering Nup98 and NUP153 to the nucleus.</text>
</comment>
<dbReference type="AlphaFoldDB" id="A0A9Q1DZ53"/>
<dbReference type="PANTHER" id="PTHR13405:SF11">
    <property type="entry name" value="NUCLEAR PORE COMPLEX PROTEIN NUP133"/>
    <property type="match status" value="1"/>
</dbReference>
<comment type="function">
    <text evidence="13">Involved in poly(A)+ RNA transport. Involved in nephrogenesis.</text>
</comment>
<dbReference type="Pfam" id="PF03177">
    <property type="entry name" value="Nucleoporin_C"/>
    <property type="match status" value="1"/>
</dbReference>
<dbReference type="FunFam" id="2.130.10.10:FF:000238">
    <property type="entry name" value="Nuclear pore complex protein Nup133"/>
    <property type="match status" value="1"/>
</dbReference>
<dbReference type="GO" id="GO:0017056">
    <property type="term" value="F:structural constituent of nuclear pore"/>
    <property type="evidence" value="ECO:0007669"/>
    <property type="project" value="InterPro"/>
</dbReference>